<dbReference type="PANTHER" id="PTHR45666">
    <property type="entry name" value="TYPE IV INOSITOL POLYPHOSPHATE 5-PHOSPHATASE 9"/>
    <property type="match status" value="1"/>
</dbReference>
<name>A0A7J0D8Y6_9ERIC</name>
<comment type="similarity">
    <text evidence="1">Belongs to the inositol polyphosphate 5-phosphatase family.</text>
</comment>
<dbReference type="SUPFAM" id="SSF56219">
    <property type="entry name" value="DNase I-like"/>
    <property type="match status" value="1"/>
</dbReference>
<dbReference type="InterPro" id="IPR045849">
    <property type="entry name" value="IP5P_plant"/>
</dbReference>
<dbReference type="GO" id="GO:0016773">
    <property type="term" value="F:phosphotransferase activity, alcohol group as acceptor"/>
    <property type="evidence" value="ECO:0007669"/>
    <property type="project" value="InterPro"/>
</dbReference>
<dbReference type="GO" id="GO:0005975">
    <property type="term" value="P:carbohydrate metabolic process"/>
    <property type="evidence" value="ECO:0007669"/>
    <property type="project" value="InterPro"/>
</dbReference>
<sequence length="249" mass="27554">MWQLSTELRSRRVFEGWKEGTIAFPPTYKYEINSDRYVGGNPKEGEKKRSPAWSEKGTYYALDLGSTYFRVLRVQLGGDRSLDLFDFIASALQEFEQKEGVYECLQESFINDPAANGTNPPTKNASAEAAAAFTGLSNLSLSSFVSPTLLFSLLSIRATSMSSCEHAETYSAIAMPQAPAIRLATPIRIVAFVWCWTAPAPIIIEEMKTNPSTPPRIAAGSHKSFSSSSRLVFCSLWFVGMEVGKNIRH</sequence>
<evidence type="ECO:0000313" key="5">
    <source>
        <dbReference type="Proteomes" id="UP000585474"/>
    </source>
</evidence>
<protein>
    <submittedName>
        <fullName evidence="4">Myo-inositol polyphosphate 5-phosphatase 2</fullName>
    </submittedName>
</protein>
<dbReference type="GO" id="GO:0034485">
    <property type="term" value="F:phosphatidylinositol-3,4,5-trisphosphate 5-phosphatase activity"/>
    <property type="evidence" value="ECO:0007669"/>
    <property type="project" value="TreeGrafter"/>
</dbReference>
<reference evidence="5" key="1">
    <citation type="submission" date="2019-07" db="EMBL/GenBank/DDBJ databases">
        <title>De Novo Assembly of kiwifruit Actinidia rufa.</title>
        <authorList>
            <person name="Sugita-Konishi S."/>
            <person name="Sato K."/>
            <person name="Mori E."/>
            <person name="Abe Y."/>
            <person name="Kisaki G."/>
            <person name="Hamano K."/>
            <person name="Suezawa K."/>
            <person name="Otani M."/>
            <person name="Fukuda T."/>
            <person name="Manabe T."/>
            <person name="Gomi K."/>
            <person name="Tabuchi M."/>
            <person name="Akimitsu K."/>
            <person name="Kataoka I."/>
        </authorList>
    </citation>
    <scope>NUCLEOTIDE SEQUENCE [LARGE SCALE GENOMIC DNA]</scope>
    <source>
        <strain evidence="5">cv. Fuchu</strain>
    </source>
</reference>
<dbReference type="Pfam" id="PF22669">
    <property type="entry name" value="Exo_endo_phos2"/>
    <property type="match status" value="1"/>
</dbReference>
<organism evidence="4 5">
    <name type="scientific">Actinidia rufa</name>
    <dbReference type="NCBI Taxonomy" id="165716"/>
    <lineage>
        <taxon>Eukaryota</taxon>
        <taxon>Viridiplantae</taxon>
        <taxon>Streptophyta</taxon>
        <taxon>Embryophyta</taxon>
        <taxon>Tracheophyta</taxon>
        <taxon>Spermatophyta</taxon>
        <taxon>Magnoliopsida</taxon>
        <taxon>eudicotyledons</taxon>
        <taxon>Gunneridae</taxon>
        <taxon>Pentapetalae</taxon>
        <taxon>asterids</taxon>
        <taxon>Ericales</taxon>
        <taxon>Actinidiaceae</taxon>
        <taxon>Actinidia</taxon>
    </lineage>
</organism>
<keyword evidence="2" id="KW-0378">Hydrolase</keyword>
<accession>A0A7J0D8Y6</accession>
<dbReference type="Proteomes" id="UP000585474">
    <property type="component" value="Unassembled WGS sequence"/>
</dbReference>
<dbReference type="SUPFAM" id="SSF53067">
    <property type="entry name" value="Actin-like ATPase domain"/>
    <property type="match status" value="1"/>
</dbReference>
<dbReference type="OrthoDB" id="62798at2759"/>
<dbReference type="GO" id="GO:0005524">
    <property type="term" value="F:ATP binding"/>
    <property type="evidence" value="ECO:0007669"/>
    <property type="project" value="InterPro"/>
</dbReference>
<dbReference type="InterPro" id="IPR043129">
    <property type="entry name" value="ATPase_NBD"/>
</dbReference>
<dbReference type="GO" id="GO:0004445">
    <property type="term" value="F:inositol-polyphosphate 5-phosphatase activity"/>
    <property type="evidence" value="ECO:0007669"/>
    <property type="project" value="InterPro"/>
</dbReference>
<dbReference type="EMBL" id="BJWL01000105">
    <property type="protein sequence ID" value="GFS30017.1"/>
    <property type="molecule type" value="Genomic_DNA"/>
</dbReference>
<feature type="domain" description="Inositol polyphosphate-related phosphatase" evidence="3">
    <location>
        <begin position="3"/>
        <end position="55"/>
    </location>
</feature>
<comment type="caution">
    <text evidence="4">The sequence shown here is derived from an EMBL/GenBank/DDBJ whole genome shotgun (WGS) entry which is preliminary data.</text>
</comment>
<dbReference type="GO" id="GO:0004439">
    <property type="term" value="F:phosphatidylinositol-4,5-bisphosphate 5-phosphatase activity"/>
    <property type="evidence" value="ECO:0007669"/>
    <property type="project" value="TreeGrafter"/>
</dbReference>
<dbReference type="InterPro" id="IPR000300">
    <property type="entry name" value="IPPc"/>
</dbReference>
<evidence type="ECO:0000256" key="2">
    <source>
        <dbReference type="ARBA" id="ARBA00022801"/>
    </source>
</evidence>
<dbReference type="AlphaFoldDB" id="A0A7J0D8Y6"/>
<evidence type="ECO:0000256" key="1">
    <source>
        <dbReference type="ARBA" id="ARBA00010768"/>
    </source>
</evidence>
<keyword evidence="5" id="KW-1185">Reference proteome</keyword>
<evidence type="ECO:0000259" key="3">
    <source>
        <dbReference type="Pfam" id="PF22669"/>
    </source>
</evidence>
<evidence type="ECO:0000313" key="4">
    <source>
        <dbReference type="EMBL" id="GFS30017.1"/>
    </source>
</evidence>
<gene>
    <name evidence="4" type="ORF">Acr_00g0009700</name>
</gene>
<dbReference type="PANTHER" id="PTHR45666:SF21">
    <property type="entry name" value="TYPE I INOSITOL POLYPHOSPHATE 5-PHOSPHATASE 2"/>
    <property type="match status" value="1"/>
</dbReference>
<dbReference type="GO" id="GO:0046856">
    <property type="term" value="P:phosphatidylinositol dephosphorylation"/>
    <property type="evidence" value="ECO:0007669"/>
    <property type="project" value="InterPro"/>
</dbReference>
<proteinExistence type="inferred from homology"/>
<dbReference type="InterPro" id="IPR036691">
    <property type="entry name" value="Endo/exonu/phosph_ase_sf"/>
</dbReference>
<dbReference type="Gene3D" id="3.60.10.10">
    <property type="entry name" value="Endonuclease/exonuclease/phosphatase"/>
    <property type="match status" value="1"/>
</dbReference>